<dbReference type="InterPro" id="IPR044159">
    <property type="entry name" value="IQM"/>
</dbReference>
<dbReference type="GO" id="GO:0005737">
    <property type="term" value="C:cytoplasm"/>
    <property type="evidence" value="ECO:0007669"/>
    <property type="project" value="UniProtKB-SubCell"/>
</dbReference>
<gene>
    <name evidence="3" type="ORF">GLE_4737</name>
</gene>
<dbReference type="STRING" id="69.GLE_4737"/>
<accession>A0A0S2DNC7</accession>
<reference evidence="3 4" key="1">
    <citation type="submission" date="2015-11" db="EMBL/GenBank/DDBJ databases">
        <title>Genome sequences of Lysobacter enzymogenes strain C3 and Lysobacter antibioticus ATCC 29479.</title>
        <authorList>
            <person name="Kobayashi D.Y."/>
        </authorList>
    </citation>
    <scope>NUCLEOTIDE SEQUENCE [LARGE SCALE GENOMIC DNA]</scope>
    <source>
        <strain evidence="3 4">C3</strain>
    </source>
</reference>
<evidence type="ECO:0000256" key="1">
    <source>
        <dbReference type="ARBA" id="ARBA00004496"/>
    </source>
</evidence>
<dbReference type="EMBL" id="CP013140">
    <property type="protein sequence ID" value="ALN60078.1"/>
    <property type="molecule type" value="Genomic_DNA"/>
</dbReference>
<dbReference type="KEGG" id="lez:GLE_4737"/>
<evidence type="ECO:0000256" key="2">
    <source>
        <dbReference type="ARBA" id="ARBA00022490"/>
    </source>
</evidence>
<protein>
    <submittedName>
        <fullName evidence="3">Calmodulin-binding protein</fullName>
    </submittedName>
</protein>
<evidence type="ECO:0000313" key="4">
    <source>
        <dbReference type="Proteomes" id="UP000061569"/>
    </source>
</evidence>
<dbReference type="AlphaFoldDB" id="A0A0S2DNC7"/>
<dbReference type="PATRIC" id="fig|69.6.peg.4671"/>
<organism evidence="3 4">
    <name type="scientific">Lysobacter enzymogenes</name>
    <dbReference type="NCBI Taxonomy" id="69"/>
    <lineage>
        <taxon>Bacteria</taxon>
        <taxon>Pseudomonadati</taxon>
        <taxon>Pseudomonadota</taxon>
        <taxon>Gammaproteobacteria</taxon>
        <taxon>Lysobacterales</taxon>
        <taxon>Lysobacteraceae</taxon>
        <taxon>Lysobacter</taxon>
    </lineage>
</organism>
<evidence type="ECO:0000313" key="3">
    <source>
        <dbReference type="EMBL" id="ALN60078.1"/>
    </source>
</evidence>
<proteinExistence type="predicted"/>
<dbReference type="OrthoDB" id="6395466at2"/>
<dbReference type="PANTHER" id="PTHR31250:SF27">
    <property type="entry name" value="IQ DOMAIN-CONTAINING PROTEIN IQM5"/>
    <property type="match status" value="1"/>
</dbReference>
<name>A0A0S2DNC7_LYSEN</name>
<dbReference type="Proteomes" id="UP000061569">
    <property type="component" value="Chromosome"/>
</dbReference>
<sequence>MSDKYLTTPRRPQFEGEHLPGNRVWHGTHVHYLSDAELPGYRVRIRDGLLYGADGALFDTRDAYTHWSGRGRAIFVMHGDGALYSAPEHRVGEFHHSSLGQGQPVAGAGELEAREGRLLAITDHSSHYCPPRRFTEQVLAELAEGGVDLRWVTQEFRY</sequence>
<comment type="subcellular location">
    <subcellularLocation>
        <location evidence="1">Cytoplasm</location>
    </subcellularLocation>
</comment>
<keyword evidence="2" id="KW-0963">Cytoplasm</keyword>
<dbReference type="PANTHER" id="PTHR31250">
    <property type="entry name" value="IQ DOMAIN-CONTAINING PROTEIN IQM3"/>
    <property type="match status" value="1"/>
</dbReference>